<feature type="transmembrane region" description="Helical" evidence="6">
    <location>
        <begin position="44"/>
        <end position="67"/>
    </location>
</feature>
<gene>
    <name evidence="8" type="ORF">GJE22_05130</name>
</gene>
<keyword evidence="5 6" id="KW-0472">Membrane</keyword>
<dbReference type="SUPFAM" id="SSF103473">
    <property type="entry name" value="MFS general substrate transporter"/>
    <property type="match status" value="1"/>
</dbReference>
<dbReference type="AlphaFoldDB" id="A0A7K0GAE4"/>
<dbReference type="InterPro" id="IPR024671">
    <property type="entry name" value="Atg22-like"/>
</dbReference>
<feature type="transmembrane region" description="Helical" evidence="6">
    <location>
        <begin position="388"/>
        <end position="407"/>
    </location>
</feature>
<feature type="transmembrane region" description="Helical" evidence="6">
    <location>
        <begin position="300"/>
        <end position="319"/>
    </location>
</feature>
<feature type="domain" description="Major facilitator superfamily (MFS) profile" evidence="7">
    <location>
        <begin position="234"/>
        <end position="416"/>
    </location>
</feature>
<proteinExistence type="predicted"/>
<evidence type="ECO:0000256" key="2">
    <source>
        <dbReference type="ARBA" id="ARBA00022448"/>
    </source>
</evidence>
<feature type="transmembrane region" description="Helical" evidence="6">
    <location>
        <begin position="235"/>
        <end position="256"/>
    </location>
</feature>
<protein>
    <submittedName>
        <fullName evidence="8">MFS transporter</fullName>
    </submittedName>
</protein>
<dbReference type="GO" id="GO:0005886">
    <property type="term" value="C:plasma membrane"/>
    <property type="evidence" value="ECO:0007669"/>
    <property type="project" value="UniProtKB-SubCell"/>
</dbReference>
<evidence type="ECO:0000256" key="1">
    <source>
        <dbReference type="ARBA" id="ARBA00004651"/>
    </source>
</evidence>
<dbReference type="Proteomes" id="UP000470010">
    <property type="component" value="Unassembled WGS sequence"/>
</dbReference>
<feature type="transmembrane region" description="Helical" evidence="6">
    <location>
        <begin position="359"/>
        <end position="382"/>
    </location>
</feature>
<feature type="transmembrane region" description="Helical" evidence="6">
    <location>
        <begin position="325"/>
        <end position="347"/>
    </location>
</feature>
<feature type="transmembrane region" description="Helical" evidence="6">
    <location>
        <begin position="12"/>
        <end position="32"/>
    </location>
</feature>
<dbReference type="InterPro" id="IPR050495">
    <property type="entry name" value="ATG22/LtaA_families"/>
</dbReference>
<organism evidence="8 9">
    <name type="scientific">Enorma shizhengliae</name>
    <dbReference type="NCBI Taxonomy" id="2606615"/>
    <lineage>
        <taxon>Bacteria</taxon>
        <taxon>Bacillati</taxon>
        <taxon>Actinomycetota</taxon>
        <taxon>Coriobacteriia</taxon>
        <taxon>Coriobacteriales</taxon>
        <taxon>Coriobacteriaceae</taxon>
        <taxon>Enorma</taxon>
    </lineage>
</organism>
<dbReference type="PROSITE" id="PS50850">
    <property type="entry name" value="MFS"/>
    <property type="match status" value="1"/>
</dbReference>
<evidence type="ECO:0000256" key="3">
    <source>
        <dbReference type="ARBA" id="ARBA00022692"/>
    </source>
</evidence>
<evidence type="ECO:0000313" key="9">
    <source>
        <dbReference type="Proteomes" id="UP000470010"/>
    </source>
</evidence>
<dbReference type="RefSeq" id="WP_144688212.1">
    <property type="nucleotide sequence ID" value="NZ_VLLQ01000006.1"/>
</dbReference>
<comment type="caution">
    <text evidence="8">The sequence shown here is derived from an EMBL/GenBank/DDBJ whole genome shotgun (WGS) entry which is preliminary data.</text>
</comment>
<evidence type="ECO:0000259" key="7">
    <source>
        <dbReference type="PROSITE" id="PS50850"/>
    </source>
</evidence>
<feature type="transmembrane region" description="Helical" evidence="6">
    <location>
        <begin position="268"/>
        <end position="288"/>
    </location>
</feature>
<feature type="transmembrane region" description="Helical" evidence="6">
    <location>
        <begin position="169"/>
        <end position="194"/>
    </location>
</feature>
<dbReference type="InterPro" id="IPR036259">
    <property type="entry name" value="MFS_trans_sf"/>
</dbReference>
<keyword evidence="9" id="KW-1185">Reference proteome</keyword>
<dbReference type="GO" id="GO:0022857">
    <property type="term" value="F:transmembrane transporter activity"/>
    <property type="evidence" value="ECO:0007669"/>
    <property type="project" value="InterPro"/>
</dbReference>
<dbReference type="PANTHER" id="PTHR23519:SF1">
    <property type="entry name" value="AUTOPHAGY-RELATED PROTEIN 22"/>
    <property type="match status" value="1"/>
</dbReference>
<feature type="transmembrane region" description="Helical" evidence="6">
    <location>
        <begin position="103"/>
        <end position="121"/>
    </location>
</feature>
<comment type="subcellular location">
    <subcellularLocation>
        <location evidence="1">Cell membrane</location>
        <topology evidence="1">Multi-pass membrane protein</topology>
    </subcellularLocation>
</comment>
<sequence>MKYTKQERNWVMYDVGNSALVLFNTSVVPIYFDAINTGASSAELVTAWANAQTVASLVVALLMPVLGSLADYAGNKIKFFLGFFLTGLVLCFAQAIPMGAMPFLVVYVLCTIGLNSSMTFYDAMLPDITTDDRMDTVSSSGYAWGYIGSCVPFIVCILLILVGPSALGLDMLFCVQVSFIITGIWWLAFTVPLVRTYKQRYAKELAPGETFGGEVVKTIRGLGTTMRRIAQDRAILIYMIAFFFYIDGVHTVISMATTYGTSLGLDSTALILALLVTQFVAFPSAIAYGSLAKKYGTLRMILIAVAAYVGIVLFAAFFLKSEVEFWILAVVVGMFQGGIQALSRSYFGKLIPKERSNEYYGFFDIFGRYASVMGTLLVSVVTSLTGDASLGVLSIGILLVVGFVMLIRLSRIKGLA</sequence>
<dbReference type="Gene3D" id="1.20.1250.20">
    <property type="entry name" value="MFS general substrate transporter like domains"/>
    <property type="match status" value="1"/>
</dbReference>
<feature type="transmembrane region" description="Helical" evidence="6">
    <location>
        <begin position="79"/>
        <end position="97"/>
    </location>
</feature>
<name>A0A7K0GAE4_9ACTN</name>
<dbReference type="InterPro" id="IPR020846">
    <property type="entry name" value="MFS_dom"/>
</dbReference>
<keyword evidence="4 6" id="KW-1133">Transmembrane helix</keyword>
<keyword evidence="3 6" id="KW-0812">Transmembrane</keyword>
<evidence type="ECO:0000313" key="8">
    <source>
        <dbReference type="EMBL" id="MRX79976.1"/>
    </source>
</evidence>
<feature type="transmembrane region" description="Helical" evidence="6">
    <location>
        <begin position="142"/>
        <end position="163"/>
    </location>
</feature>
<evidence type="ECO:0000256" key="6">
    <source>
        <dbReference type="SAM" id="Phobius"/>
    </source>
</evidence>
<dbReference type="PANTHER" id="PTHR23519">
    <property type="entry name" value="AUTOPHAGY-RELATED PROTEIN 22"/>
    <property type="match status" value="1"/>
</dbReference>
<evidence type="ECO:0000256" key="5">
    <source>
        <dbReference type="ARBA" id="ARBA00023136"/>
    </source>
</evidence>
<accession>A0A7K0GAE4</accession>
<dbReference type="EMBL" id="VTFZ01000005">
    <property type="protein sequence ID" value="MRX79976.1"/>
    <property type="molecule type" value="Genomic_DNA"/>
</dbReference>
<evidence type="ECO:0000256" key="4">
    <source>
        <dbReference type="ARBA" id="ARBA00022989"/>
    </source>
</evidence>
<reference evidence="9" key="1">
    <citation type="submission" date="2019-08" db="EMBL/GenBank/DDBJ databases">
        <title>Arthrobacter sp. nov., isolated from plateau pika and Tibetan wild ass.</title>
        <authorList>
            <person name="Ge Y."/>
        </authorList>
    </citation>
    <scope>NUCLEOTIDE SEQUENCE [LARGE SCALE GENOMIC DNA]</scope>
    <source>
        <strain evidence="9">HF-1365</strain>
    </source>
</reference>
<keyword evidence="2" id="KW-0813">Transport</keyword>
<dbReference type="Pfam" id="PF11700">
    <property type="entry name" value="ATG22"/>
    <property type="match status" value="1"/>
</dbReference>